<dbReference type="Pfam" id="PF02515">
    <property type="entry name" value="CoA_transf_3"/>
    <property type="match status" value="1"/>
</dbReference>
<comment type="caution">
    <text evidence="1">The sequence shown here is derived from an EMBL/GenBank/DDBJ whole genome shotgun (WGS) entry which is preliminary data.</text>
</comment>
<accession>A0ABP9I6B9</accession>
<dbReference type="Gene3D" id="3.40.50.10540">
    <property type="entry name" value="Crotonobetainyl-coa:carnitine coa-transferase, domain 1"/>
    <property type="match status" value="2"/>
</dbReference>
<dbReference type="InterPro" id="IPR044855">
    <property type="entry name" value="CoA-Trfase_III_dom3_sf"/>
</dbReference>
<dbReference type="InterPro" id="IPR050509">
    <property type="entry name" value="CoA-transferase_III"/>
</dbReference>
<protein>
    <submittedName>
        <fullName evidence="1">CoA transferase</fullName>
    </submittedName>
</protein>
<dbReference type="PANTHER" id="PTHR48228">
    <property type="entry name" value="SUCCINYL-COA--D-CITRAMALATE COA-TRANSFERASE"/>
    <property type="match status" value="1"/>
</dbReference>
<evidence type="ECO:0000313" key="1">
    <source>
        <dbReference type="EMBL" id="GAA4989208.1"/>
    </source>
</evidence>
<name>A0ABP9I6B9_9ACTN</name>
<reference evidence="2" key="1">
    <citation type="journal article" date="2019" name="Int. J. Syst. Evol. Microbiol.">
        <title>The Global Catalogue of Microorganisms (GCM) 10K type strain sequencing project: providing services to taxonomists for standard genome sequencing and annotation.</title>
        <authorList>
            <consortium name="The Broad Institute Genomics Platform"/>
            <consortium name="The Broad Institute Genome Sequencing Center for Infectious Disease"/>
            <person name="Wu L."/>
            <person name="Ma J."/>
        </authorList>
    </citation>
    <scope>NUCLEOTIDE SEQUENCE [LARGE SCALE GENOMIC DNA]</scope>
    <source>
        <strain evidence="2">JCM 17986</strain>
    </source>
</reference>
<dbReference type="RefSeq" id="WP_345679874.1">
    <property type="nucleotide sequence ID" value="NZ_BAABHS010000037.1"/>
</dbReference>
<gene>
    <name evidence="1" type="ORF">GCM10023205_70340</name>
</gene>
<dbReference type="GO" id="GO:0016740">
    <property type="term" value="F:transferase activity"/>
    <property type="evidence" value="ECO:0007669"/>
    <property type="project" value="UniProtKB-KW"/>
</dbReference>
<dbReference type="EMBL" id="BAABHS010000037">
    <property type="protein sequence ID" value="GAA4989208.1"/>
    <property type="molecule type" value="Genomic_DNA"/>
</dbReference>
<dbReference type="PANTHER" id="PTHR48228:SF4">
    <property type="entry name" value="BLR3030 PROTEIN"/>
    <property type="match status" value="1"/>
</dbReference>
<dbReference type="InterPro" id="IPR023606">
    <property type="entry name" value="CoA-Trfase_III_dom_1_sf"/>
</dbReference>
<proteinExistence type="predicted"/>
<dbReference type="SUPFAM" id="SSF89796">
    <property type="entry name" value="CoA-transferase family III (CaiB/BaiF)"/>
    <property type="match status" value="2"/>
</dbReference>
<organism evidence="1 2">
    <name type="scientific">Yinghuangia aomiensis</name>
    <dbReference type="NCBI Taxonomy" id="676205"/>
    <lineage>
        <taxon>Bacteria</taxon>
        <taxon>Bacillati</taxon>
        <taxon>Actinomycetota</taxon>
        <taxon>Actinomycetes</taxon>
        <taxon>Kitasatosporales</taxon>
        <taxon>Streptomycetaceae</taxon>
        <taxon>Yinghuangia</taxon>
    </lineage>
</organism>
<dbReference type="InterPro" id="IPR003673">
    <property type="entry name" value="CoA-Trfase_fam_III"/>
</dbReference>
<dbReference type="Proteomes" id="UP001500466">
    <property type="component" value="Unassembled WGS sequence"/>
</dbReference>
<evidence type="ECO:0000313" key="2">
    <source>
        <dbReference type="Proteomes" id="UP001500466"/>
    </source>
</evidence>
<sequence>MRPTPHELLSEAWRSLGGDPALTASAAFTGRPDTLPARLPVTEFAQAVAAAAGLAGAELAAARAGSHPDLAAVTVDSEAAAIAFTSERHLRLDGNPVGGMDPLSKFFACADGVVRLHANYPHHRAALFAALGIEDEPVDPEEAVAERLVMLPVADVEERVREHGGLAFAARTLDAWRAHPHGAGLADLLPVAMRRTGAETPRRLGPTPSDGPLLPAAGVRVLDFTRVIAGPVGTRTLALLGADVLRVDSPDLPELPGQHLDTGLGKRSALLDLRSPDGLARLDELLADADVVVSGYRPGALTRFGLDPDALLARHPGLVVATLSAWGPGPWSEYRGFDSLVQAPTGIAAIEADGDLRPAALPAQALDHGTGYLLAAGVLRALTERQHDGRGTHLELALARTAAWLVRHFDPDEHLPAFPRRVRSAGHLSQATMAGARLDYALPPFHLEGGPTDWAAGPVGWGSSPAVWQ</sequence>
<keyword evidence="2" id="KW-1185">Reference proteome</keyword>
<dbReference type="Gene3D" id="3.30.1540.10">
    <property type="entry name" value="formyl-coa transferase, domain 3"/>
    <property type="match status" value="1"/>
</dbReference>
<keyword evidence="1" id="KW-0808">Transferase</keyword>